<name>A0ABU6UUM9_9FABA</name>
<gene>
    <name evidence="2" type="ORF">PIB30_083508</name>
</gene>
<proteinExistence type="predicted"/>
<comment type="caution">
    <text evidence="2">The sequence shown here is derived from an EMBL/GenBank/DDBJ whole genome shotgun (WGS) entry which is preliminary data.</text>
</comment>
<dbReference type="Proteomes" id="UP001341840">
    <property type="component" value="Unassembled WGS sequence"/>
</dbReference>
<evidence type="ECO:0000313" key="2">
    <source>
        <dbReference type="EMBL" id="MED6163796.1"/>
    </source>
</evidence>
<evidence type="ECO:0000256" key="1">
    <source>
        <dbReference type="SAM" id="MobiDB-lite"/>
    </source>
</evidence>
<evidence type="ECO:0000313" key="3">
    <source>
        <dbReference type="Proteomes" id="UP001341840"/>
    </source>
</evidence>
<accession>A0ABU6UUM9</accession>
<protein>
    <submittedName>
        <fullName evidence="2">Uncharacterized protein</fullName>
    </submittedName>
</protein>
<dbReference type="EMBL" id="JASCZI010122151">
    <property type="protein sequence ID" value="MED6163796.1"/>
    <property type="molecule type" value="Genomic_DNA"/>
</dbReference>
<keyword evidence="3" id="KW-1185">Reference proteome</keyword>
<feature type="region of interest" description="Disordered" evidence="1">
    <location>
        <begin position="43"/>
        <end position="62"/>
    </location>
</feature>
<reference evidence="2 3" key="1">
    <citation type="journal article" date="2023" name="Plants (Basel)">
        <title>Bridging the Gap: Combining Genomics and Transcriptomics Approaches to Understand Stylosanthes scabra, an Orphan Legume from the Brazilian Caatinga.</title>
        <authorList>
            <person name="Ferreira-Neto J.R.C."/>
            <person name="da Silva M.D."/>
            <person name="Binneck E."/>
            <person name="de Melo N.F."/>
            <person name="da Silva R.H."/>
            <person name="de Melo A.L.T.M."/>
            <person name="Pandolfi V."/>
            <person name="Bustamante F.O."/>
            <person name="Brasileiro-Vidal A.C."/>
            <person name="Benko-Iseppon A.M."/>
        </authorList>
    </citation>
    <scope>NUCLEOTIDE SEQUENCE [LARGE SCALE GENOMIC DNA]</scope>
    <source>
        <tissue evidence="2">Leaves</tissue>
    </source>
</reference>
<sequence>MEKLRKEACGARNEVWKQFCPEVPRIGVETGAYACSIMSKPTPRHPLIKPRRGHHPCLSTHRHKSPRICVDQQPLAQEHPNLDVLQEA</sequence>
<organism evidence="2 3">
    <name type="scientific">Stylosanthes scabra</name>
    <dbReference type="NCBI Taxonomy" id="79078"/>
    <lineage>
        <taxon>Eukaryota</taxon>
        <taxon>Viridiplantae</taxon>
        <taxon>Streptophyta</taxon>
        <taxon>Embryophyta</taxon>
        <taxon>Tracheophyta</taxon>
        <taxon>Spermatophyta</taxon>
        <taxon>Magnoliopsida</taxon>
        <taxon>eudicotyledons</taxon>
        <taxon>Gunneridae</taxon>
        <taxon>Pentapetalae</taxon>
        <taxon>rosids</taxon>
        <taxon>fabids</taxon>
        <taxon>Fabales</taxon>
        <taxon>Fabaceae</taxon>
        <taxon>Papilionoideae</taxon>
        <taxon>50 kb inversion clade</taxon>
        <taxon>dalbergioids sensu lato</taxon>
        <taxon>Dalbergieae</taxon>
        <taxon>Pterocarpus clade</taxon>
        <taxon>Stylosanthes</taxon>
    </lineage>
</organism>